<organism evidence="1 2">
    <name type="scientific">Knufia fluminis</name>
    <dbReference type="NCBI Taxonomy" id="191047"/>
    <lineage>
        <taxon>Eukaryota</taxon>
        <taxon>Fungi</taxon>
        <taxon>Dikarya</taxon>
        <taxon>Ascomycota</taxon>
        <taxon>Pezizomycotina</taxon>
        <taxon>Eurotiomycetes</taxon>
        <taxon>Chaetothyriomycetidae</taxon>
        <taxon>Chaetothyriales</taxon>
        <taxon>Trichomeriaceae</taxon>
        <taxon>Knufia</taxon>
    </lineage>
</organism>
<reference evidence="1 2" key="1">
    <citation type="submission" date="2022-12" db="EMBL/GenBank/DDBJ databases">
        <title>Genomic features and morphological characterization of a novel Knufia sp. strain isolated from spacecraft assembly facility.</title>
        <authorList>
            <person name="Teixeira M."/>
            <person name="Chander A.M."/>
            <person name="Stajich J.E."/>
            <person name="Venkateswaran K."/>
        </authorList>
    </citation>
    <scope>NUCLEOTIDE SEQUENCE [LARGE SCALE GENOMIC DNA]</scope>
    <source>
        <strain evidence="1 2">FJI-L2-BK-P2</strain>
    </source>
</reference>
<evidence type="ECO:0000313" key="2">
    <source>
        <dbReference type="Proteomes" id="UP001316803"/>
    </source>
</evidence>
<dbReference type="EMBL" id="JAKLMC020000007">
    <property type="protein sequence ID" value="KAK5955303.1"/>
    <property type="molecule type" value="Genomic_DNA"/>
</dbReference>
<sequence length="139" mass="15669">MSTSATTTSIIGDGLTHHNKITFTILFETTTMHTNLGQKVLVPVHYNEFVNMIVRNKMWPPKVSFVSTSSSTGRLTATNWNEVDIPNMIEFLVANDYVVTITDVDTYLVTTTIASTINNTSKNMIARSYRKKYVKKSKK</sequence>
<dbReference type="AlphaFoldDB" id="A0AAN8F2N0"/>
<protein>
    <submittedName>
        <fullName evidence="1">Uncharacterized protein</fullName>
    </submittedName>
</protein>
<keyword evidence="2" id="KW-1185">Reference proteome</keyword>
<comment type="caution">
    <text evidence="1">The sequence shown here is derived from an EMBL/GenBank/DDBJ whole genome shotgun (WGS) entry which is preliminary data.</text>
</comment>
<proteinExistence type="predicted"/>
<evidence type="ECO:0000313" key="1">
    <source>
        <dbReference type="EMBL" id="KAK5955303.1"/>
    </source>
</evidence>
<accession>A0AAN8F2N0</accession>
<dbReference type="Proteomes" id="UP001316803">
    <property type="component" value="Unassembled WGS sequence"/>
</dbReference>
<name>A0AAN8F2N0_9EURO</name>
<gene>
    <name evidence="1" type="ORF">OHC33_003985</name>
</gene>